<reference evidence="2" key="1">
    <citation type="submission" date="2020-06" db="EMBL/GenBank/DDBJ databases">
        <authorList>
            <person name="Li T."/>
            <person name="Hu X."/>
            <person name="Zhang T."/>
            <person name="Song X."/>
            <person name="Zhang H."/>
            <person name="Dai N."/>
            <person name="Sheng W."/>
            <person name="Hou X."/>
            <person name="Wei L."/>
        </authorList>
    </citation>
    <scope>NUCLEOTIDE SEQUENCE</scope>
    <source>
        <strain evidence="2">G02</strain>
        <tissue evidence="2">Leaf</tissue>
    </source>
</reference>
<accession>A0AAW2JPD8</accession>
<dbReference type="EMBL" id="JACGWJ010000032">
    <property type="protein sequence ID" value="KAL0296214.1"/>
    <property type="molecule type" value="Genomic_DNA"/>
</dbReference>
<sequence>MVEQMQSYNRNKSMLREGLTTNTDIASSRMVQPPQSGNGDPQNGTYSTYSKQLKFPKFNGEEPRQWVRRCNRYFNIANTITDDQKVQVASVQREGRAETWYEGLMERKEVAN</sequence>
<evidence type="ECO:0000256" key="1">
    <source>
        <dbReference type="SAM" id="MobiDB-lite"/>
    </source>
</evidence>
<evidence type="ECO:0000313" key="2">
    <source>
        <dbReference type="EMBL" id="KAL0296214.1"/>
    </source>
</evidence>
<dbReference type="AlphaFoldDB" id="A0AAW2JPD8"/>
<proteinExistence type="predicted"/>
<feature type="compositionally biased region" description="Polar residues" evidence="1">
    <location>
        <begin position="1"/>
        <end position="12"/>
    </location>
</feature>
<reference evidence="2" key="2">
    <citation type="journal article" date="2024" name="Plant">
        <title>Genomic evolution and insights into agronomic trait innovations of Sesamum species.</title>
        <authorList>
            <person name="Miao H."/>
            <person name="Wang L."/>
            <person name="Qu L."/>
            <person name="Liu H."/>
            <person name="Sun Y."/>
            <person name="Le M."/>
            <person name="Wang Q."/>
            <person name="Wei S."/>
            <person name="Zheng Y."/>
            <person name="Lin W."/>
            <person name="Duan Y."/>
            <person name="Cao H."/>
            <person name="Xiong S."/>
            <person name="Wang X."/>
            <person name="Wei L."/>
            <person name="Li C."/>
            <person name="Ma Q."/>
            <person name="Ju M."/>
            <person name="Zhao R."/>
            <person name="Li G."/>
            <person name="Mu C."/>
            <person name="Tian Q."/>
            <person name="Mei H."/>
            <person name="Zhang T."/>
            <person name="Gao T."/>
            <person name="Zhang H."/>
        </authorList>
    </citation>
    <scope>NUCLEOTIDE SEQUENCE</scope>
    <source>
        <strain evidence="2">G02</strain>
    </source>
</reference>
<comment type="caution">
    <text evidence="2">The sequence shown here is derived from an EMBL/GenBank/DDBJ whole genome shotgun (WGS) entry which is preliminary data.</text>
</comment>
<evidence type="ECO:0008006" key="3">
    <source>
        <dbReference type="Google" id="ProtNLM"/>
    </source>
</evidence>
<protein>
    <recommendedName>
        <fullName evidence="3">Gag-pol polyprotein</fullName>
    </recommendedName>
</protein>
<feature type="region of interest" description="Disordered" evidence="1">
    <location>
        <begin position="1"/>
        <end position="54"/>
    </location>
</feature>
<organism evidence="2">
    <name type="scientific">Sesamum radiatum</name>
    <name type="common">Black benniseed</name>
    <dbReference type="NCBI Taxonomy" id="300843"/>
    <lineage>
        <taxon>Eukaryota</taxon>
        <taxon>Viridiplantae</taxon>
        <taxon>Streptophyta</taxon>
        <taxon>Embryophyta</taxon>
        <taxon>Tracheophyta</taxon>
        <taxon>Spermatophyta</taxon>
        <taxon>Magnoliopsida</taxon>
        <taxon>eudicotyledons</taxon>
        <taxon>Gunneridae</taxon>
        <taxon>Pentapetalae</taxon>
        <taxon>asterids</taxon>
        <taxon>lamiids</taxon>
        <taxon>Lamiales</taxon>
        <taxon>Pedaliaceae</taxon>
        <taxon>Sesamum</taxon>
    </lineage>
</organism>
<gene>
    <name evidence="2" type="ORF">Sradi_6673500</name>
</gene>
<name>A0AAW2JPD8_SESRA</name>
<feature type="compositionally biased region" description="Polar residues" evidence="1">
    <location>
        <begin position="19"/>
        <end position="51"/>
    </location>
</feature>